<dbReference type="FunFam" id="1.10.8.50:FF:000002">
    <property type="entry name" value="40S ribosomal protein S18"/>
    <property type="match status" value="1"/>
</dbReference>
<dbReference type="NCBIfam" id="NF003140">
    <property type="entry name" value="PRK04053.1"/>
    <property type="match status" value="1"/>
</dbReference>
<dbReference type="GO" id="GO:0003723">
    <property type="term" value="F:RNA binding"/>
    <property type="evidence" value="ECO:0007669"/>
    <property type="project" value="InterPro"/>
</dbReference>
<evidence type="ECO:0000313" key="8">
    <source>
        <dbReference type="Proteomes" id="UP000789375"/>
    </source>
</evidence>
<dbReference type="SUPFAM" id="SSF46946">
    <property type="entry name" value="S13-like H2TH domain"/>
    <property type="match status" value="1"/>
</dbReference>
<dbReference type="AlphaFoldDB" id="A0A9N8ZHG9"/>
<feature type="region of interest" description="Disordered" evidence="6">
    <location>
        <begin position="168"/>
        <end position="187"/>
    </location>
</feature>
<dbReference type="GO" id="GO:0005829">
    <property type="term" value="C:cytosol"/>
    <property type="evidence" value="ECO:0007669"/>
    <property type="project" value="TreeGrafter"/>
</dbReference>
<dbReference type="Pfam" id="PF00416">
    <property type="entry name" value="Ribosomal_S13"/>
    <property type="match status" value="1"/>
</dbReference>
<reference evidence="7" key="1">
    <citation type="submission" date="2021-06" db="EMBL/GenBank/DDBJ databases">
        <authorList>
            <person name="Kallberg Y."/>
            <person name="Tangrot J."/>
            <person name="Rosling A."/>
        </authorList>
    </citation>
    <scope>NUCLEOTIDE SEQUENCE</scope>
    <source>
        <strain evidence="7">87-6 pot B 2015</strain>
    </source>
</reference>
<keyword evidence="3" id="KW-0963">Cytoplasm</keyword>
<organism evidence="7 8">
    <name type="scientific">Funneliformis mosseae</name>
    <name type="common">Endomycorrhizal fungus</name>
    <name type="synonym">Glomus mosseae</name>
    <dbReference type="NCBI Taxonomy" id="27381"/>
    <lineage>
        <taxon>Eukaryota</taxon>
        <taxon>Fungi</taxon>
        <taxon>Fungi incertae sedis</taxon>
        <taxon>Mucoromycota</taxon>
        <taxon>Glomeromycotina</taxon>
        <taxon>Glomeromycetes</taxon>
        <taxon>Glomerales</taxon>
        <taxon>Glomeraceae</taxon>
        <taxon>Funneliformis</taxon>
    </lineage>
</organism>
<keyword evidence="8" id="KW-1185">Reference proteome</keyword>
<comment type="caution">
    <text evidence="7">The sequence shown here is derived from an EMBL/GenBank/DDBJ whole genome shotgun (WGS) entry which is preliminary data.</text>
</comment>
<sequence>MNSLSHGFSVKSAVAAADNLKIIISDGFMKGLDSLVVPDKNQFQHILRLLNTNVEGKTKVMFALTAIKGVGRRYSNIVCKKADVDLRKRAGELTNEELERIVTIIQNPTQFKIPNWFLNRQKDIVDGKYSQILANGLESKLREDLERLKKIRAHRGLRHYWGLRVRGQHTKTTGRRGRTVGVSKKKG</sequence>
<dbReference type="EMBL" id="CAJVPP010000593">
    <property type="protein sequence ID" value="CAG8495951.1"/>
    <property type="molecule type" value="Genomic_DNA"/>
</dbReference>
<evidence type="ECO:0000256" key="6">
    <source>
        <dbReference type="SAM" id="MobiDB-lite"/>
    </source>
</evidence>
<comment type="subcellular location">
    <subcellularLocation>
        <location evidence="1">Cytoplasm</location>
    </subcellularLocation>
</comment>
<dbReference type="InterPro" id="IPR010979">
    <property type="entry name" value="Ribosomal_uS13-like_H2TH"/>
</dbReference>
<accession>A0A9N8ZHG9</accession>
<dbReference type="GO" id="GO:0003735">
    <property type="term" value="F:structural constituent of ribosome"/>
    <property type="evidence" value="ECO:0007669"/>
    <property type="project" value="InterPro"/>
</dbReference>
<dbReference type="FunFam" id="4.10.910.10:FF:000002">
    <property type="entry name" value="40S ribosomal protein S18"/>
    <property type="match status" value="1"/>
</dbReference>
<dbReference type="PANTHER" id="PTHR10871">
    <property type="entry name" value="30S RIBOSOMAL PROTEIN S13/40S RIBOSOMAL PROTEIN S18"/>
    <property type="match status" value="1"/>
</dbReference>
<dbReference type="GO" id="GO:0006412">
    <property type="term" value="P:translation"/>
    <property type="evidence" value="ECO:0007669"/>
    <property type="project" value="InterPro"/>
</dbReference>
<proteinExistence type="inferred from homology"/>
<gene>
    <name evidence="7" type="ORF">FMOSSE_LOCUS3780</name>
</gene>
<dbReference type="InterPro" id="IPR001892">
    <property type="entry name" value="Ribosomal_uS13"/>
</dbReference>
<comment type="similarity">
    <text evidence="2">Belongs to the universal ribosomal protein uS13 family.</text>
</comment>
<dbReference type="HAMAP" id="MF_01315">
    <property type="entry name" value="Ribosomal_uS13"/>
    <property type="match status" value="1"/>
</dbReference>
<keyword evidence="5" id="KW-0687">Ribonucleoprotein</keyword>
<evidence type="ECO:0000256" key="4">
    <source>
        <dbReference type="ARBA" id="ARBA00022980"/>
    </source>
</evidence>
<evidence type="ECO:0000256" key="3">
    <source>
        <dbReference type="ARBA" id="ARBA00022490"/>
    </source>
</evidence>
<dbReference type="PROSITE" id="PS00646">
    <property type="entry name" value="RIBOSOMAL_S13_1"/>
    <property type="match status" value="1"/>
</dbReference>
<dbReference type="Proteomes" id="UP000789375">
    <property type="component" value="Unassembled WGS sequence"/>
</dbReference>
<dbReference type="InterPro" id="IPR027437">
    <property type="entry name" value="Rbsml_uS13_C"/>
</dbReference>
<keyword evidence="4" id="KW-0689">Ribosomal protein</keyword>
<dbReference type="Gene3D" id="4.10.910.10">
    <property type="entry name" value="30s ribosomal protein s13, domain 2"/>
    <property type="match status" value="1"/>
</dbReference>
<dbReference type="PANTHER" id="PTHR10871:SF3">
    <property type="entry name" value="SMALL RIBOSOMAL SUBUNIT PROTEIN US13"/>
    <property type="match status" value="1"/>
</dbReference>
<evidence type="ECO:0000256" key="5">
    <source>
        <dbReference type="ARBA" id="ARBA00023274"/>
    </source>
</evidence>
<dbReference type="PROSITE" id="PS50159">
    <property type="entry name" value="RIBOSOMAL_S13_2"/>
    <property type="match status" value="1"/>
</dbReference>
<dbReference type="Gene3D" id="1.10.8.50">
    <property type="match status" value="1"/>
</dbReference>
<evidence type="ECO:0000313" key="7">
    <source>
        <dbReference type="EMBL" id="CAG8495951.1"/>
    </source>
</evidence>
<evidence type="ECO:0000256" key="1">
    <source>
        <dbReference type="ARBA" id="ARBA00004496"/>
    </source>
</evidence>
<evidence type="ECO:0000256" key="2">
    <source>
        <dbReference type="ARBA" id="ARBA00008080"/>
    </source>
</evidence>
<dbReference type="InterPro" id="IPR018269">
    <property type="entry name" value="Ribosomal_uS13_CS"/>
</dbReference>
<protein>
    <submittedName>
        <fullName evidence="7">7397_t:CDS:1</fullName>
    </submittedName>
</protein>
<name>A0A9N8ZHG9_FUNMO</name>
<dbReference type="GO" id="GO:0015935">
    <property type="term" value="C:small ribosomal subunit"/>
    <property type="evidence" value="ECO:0007669"/>
    <property type="project" value="TreeGrafter"/>
</dbReference>